<keyword evidence="3" id="KW-1185">Reference proteome</keyword>
<gene>
    <name evidence="2" type="ORF">SAMN06265376_105339</name>
</gene>
<dbReference type="OrthoDB" id="1110367at2"/>
<protein>
    <submittedName>
        <fullName evidence="2">Repeat domain-containing protein</fullName>
    </submittedName>
</protein>
<keyword evidence="1" id="KW-0732">Signal</keyword>
<dbReference type="Proteomes" id="UP000198379">
    <property type="component" value="Unassembled WGS sequence"/>
</dbReference>
<dbReference type="PANTHER" id="PTHR44103:SF1">
    <property type="entry name" value="PROPROTEIN CONVERTASE P"/>
    <property type="match status" value="1"/>
</dbReference>
<dbReference type="EMBL" id="FZNY01000005">
    <property type="protein sequence ID" value="SNS02781.1"/>
    <property type="molecule type" value="Genomic_DNA"/>
</dbReference>
<dbReference type="InterPro" id="IPR013517">
    <property type="entry name" value="FG-GAP"/>
</dbReference>
<dbReference type="Gene3D" id="2.130.10.130">
    <property type="entry name" value="Integrin alpha, N-terminal"/>
    <property type="match status" value="1"/>
</dbReference>
<evidence type="ECO:0000313" key="2">
    <source>
        <dbReference type="EMBL" id="SNS02781.1"/>
    </source>
</evidence>
<dbReference type="PANTHER" id="PTHR44103">
    <property type="entry name" value="PROPROTEIN CONVERTASE P"/>
    <property type="match status" value="1"/>
</dbReference>
<sequence>MSGHQLQTGASEGIITSKCLMVFIVLSLNKNKSMFRTLILICLFICPDIVSSQQFSKGELIGSIGFTYGKKARFIHYNKDQFPDILAYPFVHINNGDGHKQETIQFAESENMETLSVADFNNDGLDDVVVLHKDGKIKIFMNSSKGLKELKQKFKIGYYAIEYSDIYVADINADNNLDILINRFGGSIMAFTGDGKGQFEKFKEFRQLFGDFGFVMSKDIDGDGKKEIISEQVTTSGDTNKILVKIRAFKNGNYVEKGSYEIQTRVDVFYIEDIDNDGDLDFVYASEYDNGIYWNERDEQGHYYKKHKIETKEIPITFFLSDMDGDKDLDIVENIRVPPTKPSENFWLENIENGKFSEEKPIVAKHESAYLMITDMNDDGIGDFTEFSVRNGYRISVGINNNMTLVYQDDWVITGSISDFDFLDINNDGIKDIIAASEHRLFYYPVSKNGEISDAVPIIQNENYFNKIILADMDNNGLQDVFWWDERTKIDRVGWYKNLGMGKFEYQEVNLMNTRVPNADLIDFDNDGDIDIVTYEIRRTDGNSRKGFYVYLNENGTFNTPPVTISESDQFKQLFVFDANVDGKLEIIDLSKACECYTSFENKENNTFKVPFLEKCYGFYYNLIMADIDNDSIEDILIDERRKLSWSKVNANKIMQPIEIIEESPNIEKLIYTGDIDNDGDIDILYRTSDYVMVDVEAFMNKYKLMWLENDGTGYFTSHFIGNSSGNSWRIKLHDIDGDGDLDAFQSQRKWHNYGLFIYKNNQKK</sequence>
<dbReference type="InterPro" id="IPR028994">
    <property type="entry name" value="Integrin_alpha_N"/>
</dbReference>
<proteinExistence type="predicted"/>
<evidence type="ECO:0000256" key="1">
    <source>
        <dbReference type="ARBA" id="ARBA00022729"/>
    </source>
</evidence>
<accession>A0A239B5C3</accession>
<name>A0A239B5C3_9FLAO</name>
<organism evidence="2 3">
    <name type="scientific">Dokdonia pacifica</name>
    <dbReference type="NCBI Taxonomy" id="1627892"/>
    <lineage>
        <taxon>Bacteria</taxon>
        <taxon>Pseudomonadati</taxon>
        <taxon>Bacteroidota</taxon>
        <taxon>Flavobacteriia</taxon>
        <taxon>Flavobacteriales</taxon>
        <taxon>Flavobacteriaceae</taxon>
        <taxon>Dokdonia</taxon>
    </lineage>
</organism>
<evidence type="ECO:0000313" key="3">
    <source>
        <dbReference type="Proteomes" id="UP000198379"/>
    </source>
</evidence>
<dbReference type="AlphaFoldDB" id="A0A239B5C3"/>
<reference evidence="2 3" key="1">
    <citation type="submission" date="2017-06" db="EMBL/GenBank/DDBJ databases">
        <authorList>
            <person name="Kim H.J."/>
            <person name="Triplett B.A."/>
        </authorList>
    </citation>
    <scope>NUCLEOTIDE SEQUENCE [LARGE SCALE GENOMIC DNA]</scope>
    <source>
        <strain evidence="2 3">DSM 25597</strain>
    </source>
</reference>
<dbReference type="SUPFAM" id="SSF69318">
    <property type="entry name" value="Integrin alpha N-terminal domain"/>
    <property type="match status" value="3"/>
</dbReference>
<dbReference type="Pfam" id="PF13517">
    <property type="entry name" value="FG-GAP_3"/>
    <property type="match status" value="5"/>
</dbReference>